<keyword evidence="2" id="KW-1185">Reference proteome</keyword>
<evidence type="ECO:0000313" key="1">
    <source>
        <dbReference type="EMBL" id="XFO73132.1"/>
    </source>
</evidence>
<accession>A0ABZ3J421</accession>
<evidence type="ECO:0000313" key="2">
    <source>
        <dbReference type="Proteomes" id="UP000216052"/>
    </source>
</evidence>
<sequence>MKSILEELYNGNIYPAELIFPKAPEYRPLNKRISDTLEMWQKKLPEDDYNQLDNLLDLHSQSSSMEASESFLYGFRLGALIMIEVLTEKEKLVRGED</sequence>
<dbReference type="Proteomes" id="UP000216052">
    <property type="component" value="Chromosome"/>
</dbReference>
<dbReference type="EMBL" id="CP155571">
    <property type="protein sequence ID" value="XFO73132.1"/>
    <property type="molecule type" value="Genomic_DNA"/>
</dbReference>
<protein>
    <submittedName>
        <fullName evidence="1">Uncharacterized protein</fullName>
    </submittedName>
</protein>
<dbReference type="InterPro" id="IPR049215">
    <property type="entry name" value="DUF6809"/>
</dbReference>
<name>A0ABZ3J421_SPOA4</name>
<organism evidence="1 2">
    <name type="scientific">Sporomusa acidovorans (strain ATCC 49682 / DSM 3132 / Mol)</name>
    <dbReference type="NCBI Taxonomy" id="1123286"/>
    <lineage>
        <taxon>Bacteria</taxon>
        <taxon>Bacillati</taxon>
        <taxon>Bacillota</taxon>
        <taxon>Negativicutes</taxon>
        <taxon>Selenomonadales</taxon>
        <taxon>Sporomusaceae</taxon>
        <taxon>Sporomusa</taxon>
    </lineage>
</organism>
<proteinExistence type="predicted"/>
<dbReference type="RefSeq" id="WP_093793750.1">
    <property type="nucleotide sequence ID" value="NZ_CP155571.1"/>
</dbReference>
<gene>
    <name evidence="1" type="ORF">SPACI_032060</name>
</gene>
<reference evidence="1" key="1">
    <citation type="submission" date="2024-05" db="EMBL/GenBank/DDBJ databases">
        <title>Isolation and characterization of Sporomusa carbonis sp. nov., a carboxydotrophic hydrogenogen in the genus of Sporomusa isolated from a charcoal burning pile.</title>
        <authorList>
            <person name="Boeer T."/>
            <person name="Rosenbaum F."/>
            <person name="Eysell L."/>
            <person name="Mueller V."/>
            <person name="Daniel R."/>
            <person name="Poehlein A."/>
        </authorList>
    </citation>
    <scope>NUCLEOTIDE SEQUENCE [LARGE SCALE GENOMIC DNA]</scope>
    <source>
        <strain evidence="1">DSM 3132</strain>
    </source>
</reference>
<dbReference type="Pfam" id="PF20648">
    <property type="entry name" value="DUF6809"/>
    <property type="match status" value="1"/>
</dbReference>